<comment type="similarity">
    <text evidence="2">Belongs to the EamA transporter family.</text>
</comment>
<feature type="transmembrane region" description="Helical" evidence="6">
    <location>
        <begin position="71"/>
        <end position="92"/>
    </location>
</feature>
<feature type="transmembrane region" description="Helical" evidence="6">
    <location>
        <begin position="160"/>
        <end position="179"/>
    </location>
</feature>
<evidence type="ECO:0000256" key="6">
    <source>
        <dbReference type="SAM" id="Phobius"/>
    </source>
</evidence>
<protein>
    <submittedName>
        <fullName evidence="8">EamA-like transporter family protein</fullName>
    </submittedName>
</protein>
<keyword evidence="9" id="KW-1185">Reference proteome</keyword>
<dbReference type="AlphaFoldDB" id="A0A1I6HI06"/>
<comment type="subcellular location">
    <subcellularLocation>
        <location evidence="1">Membrane</location>
        <topology evidence="1">Multi-pass membrane protein</topology>
    </subcellularLocation>
</comment>
<dbReference type="STRING" id="650891.SAMN05216203_1261"/>
<keyword evidence="4 6" id="KW-1133">Transmembrane helix</keyword>
<proteinExistence type="inferred from homology"/>
<feature type="transmembrane region" description="Helical" evidence="6">
    <location>
        <begin position="12"/>
        <end position="35"/>
    </location>
</feature>
<evidence type="ECO:0000259" key="7">
    <source>
        <dbReference type="Pfam" id="PF00892"/>
    </source>
</evidence>
<evidence type="ECO:0000256" key="1">
    <source>
        <dbReference type="ARBA" id="ARBA00004141"/>
    </source>
</evidence>
<evidence type="ECO:0000256" key="2">
    <source>
        <dbReference type="ARBA" id="ARBA00007362"/>
    </source>
</evidence>
<keyword evidence="5 6" id="KW-0472">Membrane</keyword>
<feature type="transmembrane region" description="Helical" evidence="6">
    <location>
        <begin position="278"/>
        <end position="295"/>
    </location>
</feature>
<evidence type="ECO:0000313" key="9">
    <source>
        <dbReference type="Proteomes" id="UP000198644"/>
    </source>
</evidence>
<reference evidence="8 9" key="1">
    <citation type="submission" date="2016-10" db="EMBL/GenBank/DDBJ databases">
        <authorList>
            <person name="de Groot N.N."/>
        </authorList>
    </citation>
    <scope>NUCLEOTIDE SEQUENCE [LARGE SCALE GENOMIC DNA]</scope>
    <source>
        <strain evidence="8 9">CGMCC 1.9167</strain>
    </source>
</reference>
<feature type="transmembrane region" description="Helical" evidence="6">
    <location>
        <begin position="127"/>
        <end position="148"/>
    </location>
</feature>
<keyword evidence="3 6" id="KW-0812">Transmembrane</keyword>
<dbReference type="InterPro" id="IPR037185">
    <property type="entry name" value="EmrE-like"/>
</dbReference>
<feature type="transmembrane region" description="Helical" evidence="6">
    <location>
        <begin position="41"/>
        <end position="59"/>
    </location>
</feature>
<sequence length="305" mass="32119">MTTTGDSIWIRLMPATFVLLWSTGFIGAKFGLPYAEPFTLLFYRMLLTLMCLGLLALALRARWSGSWRQAGHLAVTGLLVHGAYLGGVFTAINAGMPAGLTALVVGLQPLITGVLAVLVLKETVSGRVWTGLLLGLAGVVLVLAEKLAPGSGNLFEGFPLWAVFAAVASLFGISMGTLYQKRFCGGTDLISGAFIQYCAAATAFGILSFSIETRQVHWTPELIFALGWLVLVLSLGAISLLLALIRRGASAQVASLFYLVTPVTALEAWLLFDERLGLIAVAGTAVAVAGVYLVITPGRAGRASS</sequence>
<feature type="transmembrane region" description="Helical" evidence="6">
    <location>
        <begin position="191"/>
        <end position="211"/>
    </location>
</feature>
<dbReference type="PANTHER" id="PTHR32322:SF2">
    <property type="entry name" value="EAMA DOMAIN-CONTAINING PROTEIN"/>
    <property type="match status" value="1"/>
</dbReference>
<dbReference type="Proteomes" id="UP000198644">
    <property type="component" value="Unassembled WGS sequence"/>
</dbReference>
<dbReference type="GO" id="GO:0016020">
    <property type="term" value="C:membrane"/>
    <property type="evidence" value="ECO:0007669"/>
    <property type="project" value="UniProtKB-SubCell"/>
</dbReference>
<feature type="transmembrane region" description="Helical" evidence="6">
    <location>
        <begin position="223"/>
        <end position="244"/>
    </location>
</feature>
<dbReference type="SUPFAM" id="SSF103481">
    <property type="entry name" value="Multidrug resistance efflux transporter EmrE"/>
    <property type="match status" value="2"/>
</dbReference>
<dbReference type="InterPro" id="IPR000620">
    <property type="entry name" value="EamA_dom"/>
</dbReference>
<evidence type="ECO:0000256" key="3">
    <source>
        <dbReference type="ARBA" id="ARBA00022692"/>
    </source>
</evidence>
<dbReference type="EMBL" id="FOYW01000001">
    <property type="protein sequence ID" value="SFR54095.1"/>
    <property type="molecule type" value="Genomic_DNA"/>
</dbReference>
<dbReference type="PANTHER" id="PTHR32322">
    <property type="entry name" value="INNER MEMBRANE TRANSPORTER"/>
    <property type="match status" value="1"/>
</dbReference>
<dbReference type="OrthoDB" id="9809509at2"/>
<accession>A0A1I6HI06</accession>
<evidence type="ECO:0000313" key="8">
    <source>
        <dbReference type="EMBL" id="SFR54095.1"/>
    </source>
</evidence>
<organism evidence="8 9">
    <name type="scientific">Marinobacter daqiaonensis</name>
    <dbReference type="NCBI Taxonomy" id="650891"/>
    <lineage>
        <taxon>Bacteria</taxon>
        <taxon>Pseudomonadati</taxon>
        <taxon>Pseudomonadota</taxon>
        <taxon>Gammaproteobacteria</taxon>
        <taxon>Pseudomonadales</taxon>
        <taxon>Marinobacteraceae</taxon>
        <taxon>Marinobacter</taxon>
    </lineage>
</organism>
<dbReference type="InterPro" id="IPR050638">
    <property type="entry name" value="AA-Vitamin_Transporters"/>
</dbReference>
<evidence type="ECO:0000256" key="5">
    <source>
        <dbReference type="ARBA" id="ARBA00023136"/>
    </source>
</evidence>
<gene>
    <name evidence="8" type="ORF">SAMN05216203_1261</name>
</gene>
<feature type="transmembrane region" description="Helical" evidence="6">
    <location>
        <begin position="256"/>
        <end position="272"/>
    </location>
</feature>
<feature type="domain" description="EamA" evidence="7">
    <location>
        <begin position="16"/>
        <end position="143"/>
    </location>
</feature>
<feature type="transmembrane region" description="Helical" evidence="6">
    <location>
        <begin position="98"/>
        <end position="120"/>
    </location>
</feature>
<evidence type="ECO:0000256" key="4">
    <source>
        <dbReference type="ARBA" id="ARBA00022989"/>
    </source>
</evidence>
<name>A0A1I6HI06_9GAMM</name>
<dbReference type="Pfam" id="PF00892">
    <property type="entry name" value="EamA"/>
    <property type="match status" value="2"/>
</dbReference>
<feature type="domain" description="EamA" evidence="7">
    <location>
        <begin position="161"/>
        <end position="295"/>
    </location>
</feature>